<comment type="caution">
    <text evidence="2">The sequence shown here is derived from an EMBL/GenBank/DDBJ whole genome shotgun (WGS) entry which is preliminary data.</text>
</comment>
<sequence>MKQFLFVAGLATLLAVSPAAKAQRRSVNNTLLLPELQVEYALRADDYLLVSLQGPTRVGSYNGTQLNQLGLQVAYEKFWNERWSGGATLRSAAYTTYRGGSDVQRLYVDVTPELYLRHWNTVGQFNFRQRLGVEYTLPADPLMDGRALARLRLDLDRVFEVGKVALRPRLAYEAFAYLRFQREEDAPKERTIDFGTLRADLGIRVSPHFDLTSWVASSTAYRIVLEQTDPSGTVVIPGGNFNSVTPIVGLDVRYTIFRGKSAFERRQLPTQH</sequence>
<evidence type="ECO:0008006" key="4">
    <source>
        <dbReference type="Google" id="ProtNLM"/>
    </source>
</evidence>
<dbReference type="EMBL" id="JAJADQ010000001">
    <property type="protein sequence ID" value="MCB2376133.1"/>
    <property type="molecule type" value="Genomic_DNA"/>
</dbReference>
<gene>
    <name evidence="2" type="ORF">LGH70_00955</name>
</gene>
<evidence type="ECO:0000256" key="1">
    <source>
        <dbReference type="SAM" id="SignalP"/>
    </source>
</evidence>
<evidence type="ECO:0000313" key="2">
    <source>
        <dbReference type="EMBL" id="MCB2376133.1"/>
    </source>
</evidence>
<accession>A0ABS8A6W1</accession>
<keyword evidence="1" id="KW-0732">Signal</keyword>
<name>A0ABS8A6W1_9BACT</name>
<organism evidence="2 3">
    <name type="scientific">Hymenobacter nitidus</name>
    <dbReference type="NCBI Taxonomy" id="2880929"/>
    <lineage>
        <taxon>Bacteria</taxon>
        <taxon>Pseudomonadati</taxon>
        <taxon>Bacteroidota</taxon>
        <taxon>Cytophagia</taxon>
        <taxon>Cytophagales</taxon>
        <taxon>Hymenobacteraceae</taxon>
        <taxon>Hymenobacter</taxon>
    </lineage>
</organism>
<evidence type="ECO:0000313" key="3">
    <source>
        <dbReference type="Proteomes" id="UP001165297"/>
    </source>
</evidence>
<feature type="signal peptide" evidence="1">
    <location>
        <begin position="1"/>
        <end position="22"/>
    </location>
</feature>
<feature type="chain" id="PRO_5045211091" description="DUF2490 domain-containing protein" evidence="1">
    <location>
        <begin position="23"/>
        <end position="272"/>
    </location>
</feature>
<dbReference type="Proteomes" id="UP001165297">
    <property type="component" value="Unassembled WGS sequence"/>
</dbReference>
<dbReference type="RefSeq" id="WP_226181818.1">
    <property type="nucleotide sequence ID" value="NZ_JAJADQ010000001.1"/>
</dbReference>
<protein>
    <recommendedName>
        <fullName evidence="4">DUF2490 domain-containing protein</fullName>
    </recommendedName>
</protein>
<keyword evidence="3" id="KW-1185">Reference proteome</keyword>
<proteinExistence type="predicted"/>
<reference evidence="2" key="1">
    <citation type="submission" date="2021-10" db="EMBL/GenBank/DDBJ databases">
        <authorList>
            <person name="Dean J.D."/>
            <person name="Kim M.K."/>
            <person name="Newey C.N."/>
            <person name="Stoker T.S."/>
            <person name="Thompson D.W."/>
            <person name="Grose J.H."/>
        </authorList>
    </citation>
    <scope>NUCLEOTIDE SEQUENCE</scope>
    <source>
        <strain evidence="2">BT635</strain>
    </source>
</reference>